<evidence type="ECO:0000256" key="1">
    <source>
        <dbReference type="ARBA" id="ARBA00001917"/>
    </source>
</evidence>
<evidence type="ECO:0000256" key="2">
    <source>
        <dbReference type="ARBA" id="ARBA00005267"/>
    </source>
</evidence>
<comment type="function">
    <text evidence="7">Low-potential electron donor to a number of redox enzymes.</text>
</comment>
<dbReference type="Pfam" id="PF00258">
    <property type="entry name" value="Flavodoxin_1"/>
    <property type="match status" value="1"/>
</dbReference>
<dbReference type="NCBIfam" id="NF004050">
    <property type="entry name" value="PRK05569.1"/>
    <property type="match status" value="1"/>
</dbReference>
<dbReference type="Proteomes" id="UP000216052">
    <property type="component" value="Chromosome"/>
</dbReference>
<evidence type="ECO:0000313" key="10">
    <source>
        <dbReference type="Proteomes" id="UP000216052"/>
    </source>
</evidence>
<evidence type="ECO:0000256" key="4">
    <source>
        <dbReference type="ARBA" id="ARBA00022630"/>
    </source>
</evidence>
<proteinExistence type="inferred from homology"/>
<evidence type="ECO:0000256" key="6">
    <source>
        <dbReference type="ARBA" id="ARBA00022982"/>
    </source>
</evidence>
<gene>
    <name evidence="9" type="ORF">SPACI_006330</name>
</gene>
<dbReference type="InterPro" id="IPR029039">
    <property type="entry name" value="Flavoprotein-like_sf"/>
</dbReference>
<keyword evidence="6 7" id="KW-0249">Electron transport</keyword>
<dbReference type="EMBL" id="CP155571">
    <property type="protein sequence ID" value="XFO70634.1"/>
    <property type="molecule type" value="Genomic_DNA"/>
</dbReference>
<keyword evidence="3 7" id="KW-0813">Transport</keyword>
<comment type="cofactor">
    <cofactor evidence="1 7">
        <name>FMN</name>
        <dbReference type="ChEBI" id="CHEBI:58210"/>
    </cofactor>
</comment>
<evidence type="ECO:0000313" key="9">
    <source>
        <dbReference type="EMBL" id="XFO70634.1"/>
    </source>
</evidence>
<feature type="domain" description="Flavodoxin-like" evidence="8">
    <location>
        <begin position="4"/>
        <end position="140"/>
    </location>
</feature>
<evidence type="ECO:0000256" key="7">
    <source>
        <dbReference type="RuleBase" id="RU367037"/>
    </source>
</evidence>
<dbReference type="PANTHER" id="PTHR43717">
    <property type="entry name" value="ANAEROBIC NITRIC OXIDE REDUCTASE FLAVORUBREDOXIN"/>
    <property type="match status" value="1"/>
</dbReference>
<dbReference type="PROSITE" id="PS00201">
    <property type="entry name" value="FLAVODOXIN"/>
    <property type="match status" value="1"/>
</dbReference>
<accession>A0ABZ3IXR7</accession>
<evidence type="ECO:0000256" key="3">
    <source>
        <dbReference type="ARBA" id="ARBA00022448"/>
    </source>
</evidence>
<keyword evidence="5 7" id="KW-0288">FMN</keyword>
<sequence length="141" mass="15462">MKKVRVIYWSGTGNTEKMAQAVASGAKTADTEVTLLSVAEATAKHVEEADYLALGCPSMGNEELEESEMEPFVNSIASLVKNKPLVLFGSYGWGDGQWMNDWTQRMKDQGATLVDDSLIINETPDDEGLKKCRTLGMQLVK</sequence>
<comment type="similarity">
    <text evidence="2 7">Belongs to the flavodoxin family.</text>
</comment>
<dbReference type="Gene3D" id="3.40.50.360">
    <property type="match status" value="1"/>
</dbReference>
<dbReference type="PANTHER" id="PTHR43717:SF1">
    <property type="entry name" value="ANAEROBIC NITRIC OXIDE REDUCTASE FLAVORUBREDOXIN"/>
    <property type="match status" value="1"/>
</dbReference>
<dbReference type="PROSITE" id="PS50902">
    <property type="entry name" value="FLAVODOXIN_LIKE"/>
    <property type="match status" value="1"/>
</dbReference>
<reference evidence="9" key="1">
    <citation type="submission" date="2024-05" db="EMBL/GenBank/DDBJ databases">
        <title>Isolation and characterization of Sporomusa carbonis sp. nov., a carboxydotrophic hydrogenogen in the genus of Sporomusa isolated from a charcoal burning pile.</title>
        <authorList>
            <person name="Boeer T."/>
            <person name="Rosenbaum F."/>
            <person name="Eysell L."/>
            <person name="Mueller V."/>
            <person name="Daniel R."/>
            <person name="Poehlein A."/>
        </authorList>
    </citation>
    <scope>NUCLEOTIDE SEQUENCE [LARGE SCALE GENOMIC DNA]</scope>
    <source>
        <strain evidence="9">DSM 3132</strain>
    </source>
</reference>
<organism evidence="9 10">
    <name type="scientific">Sporomusa acidovorans (strain ATCC 49682 / DSM 3132 / Mol)</name>
    <dbReference type="NCBI Taxonomy" id="1123286"/>
    <lineage>
        <taxon>Bacteria</taxon>
        <taxon>Bacillati</taxon>
        <taxon>Bacillota</taxon>
        <taxon>Negativicutes</taxon>
        <taxon>Selenomonadales</taxon>
        <taxon>Sporomusaceae</taxon>
        <taxon>Sporomusa</taxon>
    </lineage>
</organism>
<dbReference type="RefSeq" id="WP_093794187.1">
    <property type="nucleotide sequence ID" value="NZ_CP155571.1"/>
</dbReference>
<protein>
    <recommendedName>
        <fullName evidence="7">Flavodoxin</fullName>
    </recommendedName>
</protein>
<dbReference type="InterPro" id="IPR001226">
    <property type="entry name" value="Flavodoxin_CS"/>
</dbReference>
<name>A0ABZ3IXR7_SPOA4</name>
<dbReference type="NCBIfam" id="TIGR01753">
    <property type="entry name" value="flav_short"/>
    <property type="match status" value="1"/>
</dbReference>
<keyword evidence="10" id="KW-1185">Reference proteome</keyword>
<dbReference type="InterPro" id="IPR010087">
    <property type="entry name" value="Flav_short"/>
</dbReference>
<dbReference type="SUPFAM" id="SSF52218">
    <property type="entry name" value="Flavoproteins"/>
    <property type="match status" value="1"/>
</dbReference>
<dbReference type="InterPro" id="IPR008254">
    <property type="entry name" value="Flavodoxin/NO_synth"/>
</dbReference>
<dbReference type="NCBIfam" id="NF004049">
    <property type="entry name" value="PRK05568.1"/>
    <property type="match status" value="1"/>
</dbReference>
<evidence type="ECO:0000256" key="5">
    <source>
        <dbReference type="ARBA" id="ARBA00022643"/>
    </source>
</evidence>
<keyword evidence="4 7" id="KW-0285">Flavoprotein</keyword>
<evidence type="ECO:0000259" key="8">
    <source>
        <dbReference type="PROSITE" id="PS50902"/>
    </source>
</evidence>